<name>A0A5Q2Q7Z0_9GAMM</name>
<sequence length="118" mass="12633">MTQPLPLIRRVVVLSTLAMAADTRAAAPTDYSFITGADLRDALSQQSMVLSGYLLGVADALKHSADPARCFVIPNAADADVRLHTAYLDHWDPSQTPPDDAVQAITEAFSAHFPCAPQ</sequence>
<accession>A0A5Q2Q7Z0</accession>
<protein>
    <recommendedName>
        <fullName evidence="4">Rap1a immunity protein domain-containing protein</fullName>
    </recommendedName>
</protein>
<dbReference type="RefSeq" id="WP_153713692.1">
    <property type="nucleotide sequence ID" value="NZ_CP045871.1"/>
</dbReference>
<keyword evidence="3" id="KW-1185">Reference proteome</keyword>
<dbReference type="AlphaFoldDB" id="A0A5Q2Q7Z0"/>
<evidence type="ECO:0000313" key="3">
    <source>
        <dbReference type="Proteomes" id="UP000388235"/>
    </source>
</evidence>
<evidence type="ECO:0008006" key="4">
    <source>
        <dbReference type="Google" id="ProtNLM"/>
    </source>
</evidence>
<reference evidence="2 3" key="1">
    <citation type="submission" date="2019-11" db="EMBL/GenBank/DDBJ databases">
        <authorList>
            <person name="Khan S.A."/>
            <person name="Jeon C.O."/>
            <person name="Chun B.H."/>
        </authorList>
    </citation>
    <scope>NUCLEOTIDE SEQUENCE [LARGE SCALE GENOMIC DNA]</scope>
    <source>
        <strain evidence="2 3">IMCC 1097</strain>
    </source>
</reference>
<dbReference type="CDD" id="cd11685">
    <property type="entry name" value="UEV_TSG101-like"/>
    <property type="match status" value="1"/>
</dbReference>
<proteinExistence type="predicted"/>
<dbReference type="Proteomes" id="UP000388235">
    <property type="component" value="Chromosome"/>
</dbReference>
<keyword evidence="1" id="KW-0732">Signal</keyword>
<gene>
    <name evidence="2" type="ORF">GH975_06205</name>
</gene>
<feature type="chain" id="PRO_5024462204" description="Rap1a immunity protein domain-containing protein" evidence="1">
    <location>
        <begin position="21"/>
        <end position="118"/>
    </location>
</feature>
<evidence type="ECO:0000313" key="2">
    <source>
        <dbReference type="EMBL" id="QGG80188.1"/>
    </source>
</evidence>
<evidence type="ECO:0000256" key="1">
    <source>
        <dbReference type="SAM" id="SignalP"/>
    </source>
</evidence>
<dbReference type="EMBL" id="CP045871">
    <property type="protein sequence ID" value="QGG80188.1"/>
    <property type="molecule type" value="Genomic_DNA"/>
</dbReference>
<organism evidence="2 3">
    <name type="scientific">Litorivicinus lipolyticus</name>
    <dbReference type="NCBI Taxonomy" id="418701"/>
    <lineage>
        <taxon>Bacteria</taxon>
        <taxon>Pseudomonadati</taxon>
        <taxon>Pseudomonadota</taxon>
        <taxon>Gammaproteobacteria</taxon>
        <taxon>Oceanospirillales</taxon>
        <taxon>Litorivicinaceae</taxon>
        <taxon>Litorivicinus</taxon>
    </lineage>
</organism>
<dbReference type="OrthoDB" id="9840129at2"/>
<feature type="signal peptide" evidence="1">
    <location>
        <begin position="1"/>
        <end position="20"/>
    </location>
</feature>
<dbReference type="KEGG" id="llp:GH975_06205"/>